<name>A0AAV1CL22_OLDCO</name>
<proteinExistence type="predicted"/>
<evidence type="ECO:0000313" key="2">
    <source>
        <dbReference type="EMBL" id="CAI9095247.1"/>
    </source>
</evidence>
<protein>
    <submittedName>
        <fullName evidence="2">OLC1v1031146C1</fullName>
    </submittedName>
</protein>
<dbReference type="AlphaFoldDB" id="A0AAV1CL22"/>
<sequence>MQFPAVVKLLLQNMAAEADPPLSDDAPLLGQSIAIDDVAHTIADVAVSAEETNQRALAMLPRVEAEDVATMAKTLVAPPCGKSTTPKMLISNREGSTSGLTTLEKICILVDIIDRPPLPLISEKMAEEESPRPIGVDDEIVLPLLKVFDAAAASIAAAAPMSEGDKSTPQSIDNWRQPPEFTEGKEIPTSEHSSLQRRTASAESVAQSMDRISLSQSDPIFSVSKEDELKSKSPQFSPSDNEVIFPKNSSNNGSVKKLNPAAPEFSCPPSQQIPLLQVLLPISGPISDRNNK</sequence>
<dbReference type="EMBL" id="OX459119">
    <property type="protein sequence ID" value="CAI9095247.1"/>
    <property type="molecule type" value="Genomic_DNA"/>
</dbReference>
<keyword evidence="3" id="KW-1185">Reference proteome</keyword>
<evidence type="ECO:0000256" key="1">
    <source>
        <dbReference type="SAM" id="MobiDB-lite"/>
    </source>
</evidence>
<gene>
    <name evidence="2" type="ORF">OLC1_LOCUS6260</name>
</gene>
<reference evidence="2" key="1">
    <citation type="submission" date="2023-03" db="EMBL/GenBank/DDBJ databases">
        <authorList>
            <person name="Julca I."/>
        </authorList>
    </citation>
    <scope>NUCLEOTIDE SEQUENCE</scope>
</reference>
<dbReference type="Proteomes" id="UP001161247">
    <property type="component" value="Chromosome 2"/>
</dbReference>
<evidence type="ECO:0000313" key="3">
    <source>
        <dbReference type="Proteomes" id="UP001161247"/>
    </source>
</evidence>
<accession>A0AAV1CL22</accession>
<organism evidence="2 3">
    <name type="scientific">Oldenlandia corymbosa var. corymbosa</name>
    <dbReference type="NCBI Taxonomy" id="529605"/>
    <lineage>
        <taxon>Eukaryota</taxon>
        <taxon>Viridiplantae</taxon>
        <taxon>Streptophyta</taxon>
        <taxon>Embryophyta</taxon>
        <taxon>Tracheophyta</taxon>
        <taxon>Spermatophyta</taxon>
        <taxon>Magnoliopsida</taxon>
        <taxon>eudicotyledons</taxon>
        <taxon>Gunneridae</taxon>
        <taxon>Pentapetalae</taxon>
        <taxon>asterids</taxon>
        <taxon>lamiids</taxon>
        <taxon>Gentianales</taxon>
        <taxon>Rubiaceae</taxon>
        <taxon>Rubioideae</taxon>
        <taxon>Spermacoceae</taxon>
        <taxon>Hedyotis-Oldenlandia complex</taxon>
        <taxon>Oldenlandia</taxon>
    </lineage>
</organism>
<feature type="region of interest" description="Disordered" evidence="1">
    <location>
        <begin position="158"/>
        <end position="211"/>
    </location>
</feature>
<feature type="region of interest" description="Disordered" evidence="1">
    <location>
        <begin position="224"/>
        <end position="269"/>
    </location>
</feature>
<feature type="compositionally biased region" description="Polar residues" evidence="1">
    <location>
        <begin position="190"/>
        <end position="207"/>
    </location>
</feature>